<dbReference type="Proteomes" id="UP001056120">
    <property type="component" value="Linkage Group LG06"/>
</dbReference>
<reference evidence="1 2" key="2">
    <citation type="journal article" date="2022" name="Mol. Ecol. Resour.">
        <title>The genomes of chicory, endive, great burdock and yacon provide insights into Asteraceae paleo-polyploidization history and plant inulin production.</title>
        <authorList>
            <person name="Fan W."/>
            <person name="Wang S."/>
            <person name="Wang H."/>
            <person name="Wang A."/>
            <person name="Jiang F."/>
            <person name="Liu H."/>
            <person name="Zhao H."/>
            <person name="Xu D."/>
            <person name="Zhang Y."/>
        </authorList>
    </citation>
    <scope>NUCLEOTIDE SEQUENCE [LARGE SCALE GENOMIC DNA]</scope>
    <source>
        <strain evidence="2">cv. Yunnan</strain>
        <tissue evidence="1">Leaves</tissue>
    </source>
</reference>
<dbReference type="EMBL" id="CM042023">
    <property type="protein sequence ID" value="KAI3813258.1"/>
    <property type="molecule type" value="Genomic_DNA"/>
</dbReference>
<comment type="caution">
    <text evidence="1">The sequence shown here is derived from an EMBL/GenBank/DDBJ whole genome shotgun (WGS) entry which is preliminary data.</text>
</comment>
<organism evidence="1 2">
    <name type="scientific">Smallanthus sonchifolius</name>
    <dbReference type="NCBI Taxonomy" id="185202"/>
    <lineage>
        <taxon>Eukaryota</taxon>
        <taxon>Viridiplantae</taxon>
        <taxon>Streptophyta</taxon>
        <taxon>Embryophyta</taxon>
        <taxon>Tracheophyta</taxon>
        <taxon>Spermatophyta</taxon>
        <taxon>Magnoliopsida</taxon>
        <taxon>eudicotyledons</taxon>
        <taxon>Gunneridae</taxon>
        <taxon>Pentapetalae</taxon>
        <taxon>asterids</taxon>
        <taxon>campanulids</taxon>
        <taxon>Asterales</taxon>
        <taxon>Asteraceae</taxon>
        <taxon>Asteroideae</taxon>
        <taxon>Heliantheae alliance</taxon>
        <taxon>Millerieae</taxon>
        <taxon>Smallanthus</taxon>
    </lineage>
</organism>
<evidence type="ECO:0000313" key="1">
    <source>
        <dbReference type="EMBL" id="KAI3813258.1"/>
    </source>
</evidence>
<gene>
    <name evidence="1" type="ORF">L1987_17978</name>
</gene>
<reference evidence="2" key="1">
    <citation type="journal article" date="2022" name="Mol. Ecol. Resour.">
        <title>The genomes of chicory, endive, great burdock and yacon provide insights into Asteraceae palaeo-polyploidization history and plant inulin production.</title>
        <authorList>
            <person name="Fan W."/>
            <person name="Wang S."/>
            <person name="Wang H."/>
            <person name="Wang A."/>
            <person name="Jiang F."/>
            <person name="Liu H."/>
            <person name="Zhao H."/>
            <person name="Xu D."/>
            <person name="Zhang Y."/>
        </authorList>
    </citation>
    <scope>NUCLEOTIDE SEQUENCE [LARGE SCALE GENOMIC DNA]</scope>
    <source>
        <strain evidence="2">cv. Yunnan</strain>
    </source>
</reference>
<name>A0ACB9J0M2_9ASTR</name>
<proteinExistence type="predicted"/>
<accession>A0ACB9J0M2</accession>
<keyword evidence="2" id="KW-1185">Reference proteome</keyword>
<evidence type="ECO:0000313" key="2">
    <source>
        <dbReference type="Proteomes" id="UP001056120"/>
    </source>
</evidence>
<protein>
    <submittedName>
        <fullName evidence="1">Uncharacterized protein</fullName>
    </submittedName>
</protein>
<sequence length="91" mass="10315">MTGNSGYLVAGIDHGYGKPLKEVEVEKEVEEEEEEMAVEVDEKGEDEAVELDEETVKKGKFTNRTGRQVWTPQQTEALCKAWCHIFEDPTI</sequence>